<evidence type="ECO:0000256" key="2">
    <source>
        <dbReference type="ARBA" id="ARBA00022679"/>
    </source>
</evidence>
<dbReference type="Pfam" id="PF13177">
    <property type="entry name" value="DNA_pol3_delta2"/>
    <property type="match status" value="1"/>
</dbReference>
<dbReference type="EC" id="2.7.7.7" evidence="13"/>
<dbReference type="Pfam" id="PF22608">
    <property type="entry name" value="DNAX_ATPase_lid"/>
    <property type="match status" value="1"/>
</dbReference>
<keyword evidence="6 13" id="KW-0547">Nucleotide-binding</keyword>
<dbReference type="SUPFAM" id="SSF52540">
    <property type="entry name" value="P-loop containing nucleoside triphosphate hydrolases"/>
    <property type="match status" value="1"/>
</dbReference>
<dbReference type="SMART" id="SM00382">
    <property type="entry name" value="AAA"/>
    <property type="match status" value="1"/>
</dbReference>
<name>A0A4D6YK85_9GAMM</name>
<sequence>MNYKILARKWRPKNFSEVIGQPHIIQTIKNSFLLNKIHQSWIFYGTHGTGKTTIARLLSQVLNCTNKKEIYQACHTCTNCKDIENKCFPDLFEIDAASKTKIEDIKELLDTIKYIPIQGKFKIYLIDEVHMLSKYSFNALLKILEEPPKYAKFILITTEIQKIPKTIISRCIFLHFKLINNIEIEKYLNKILKLEKIIFEPSALKILATYANGSIRDVLNLTEQMILFSNQNITKQKTLNMLGMLDKNQVLKIIISILQKDSLKLIKLLQKIYNTNISLEQIFTKILKILYDIIILQKIPEYYNIDRSSEYYNTIFKISQNVNYEELKKYYKIILYGKKKIHLFPNMRIGIELTLLHLLHIVHDKIDFVKY</sequence>
<dbReference type="Gene3D" id="1.20.272.10">
    <property type="match status" value="1"/>
</dbReference>
<dbReference type="Gene3D" id="1.10.8.60">
    <property type="match status" value="1"/>
</dbReference>
<evidence type="ECO:0000256" key="8">
    <source>
        <dbReference type="ARBA" id="ARBA00022840"/>
    </source>
</evidence>
<dbReference type="GO" id="GO:0006261">
    <property type="term" value="P:DNA-templated DNA replication"/>
    <property type="evidence" value="ECO:0007669"/>
    <property type="project" value="TreeGrafter"/>
</dbReference>
<keyword evidence="4 13" id="KW-0235">DNA replication</keyword>
<evidence type="ECO:0000256" key="13">
    <source>
        <dbReference type="RuleBase" id="RU364063"/>
    </source>
</evidence>
<dbReference type="InterPro" id="IPR045085">
    <property type="entry name" value="HLD_clamp_pol_III_gamma_tau"/>
</dbReference>
<dbReference type="RefSeq" id="WP_158350769.1">
    <property type="nucleotide sequence ID" value="NZ_CP032999.1"/>
</dbReference>
<dbReference type="NCBIfam" id="TIGR02397">
    <property type="entry name" value="dnaX_nterm"/>
    <property type="match status" value="1"/>
</dbReference>
<evidence type="ECO:0000256" key="1">
    <source>
        <dbReference type="ARBA" id="ARBA00006360"/>
    </source>
</evidence>
<keyword evidence="3 13" id="KW-0548">Nucleotidyltransferase</keyword>
<reference evidence="15 16" key="1">
    <citation type="submission" date="2018-10" db="EMBL/GenBank/DDBJ databases">
        <title>Comparative functional genomics of the obligate endosymbiont Buchnera aphidicola.</title>
        <authorList>
            <person name="Chong R.A."/>
        </authorList>
    </citation>
    <scope>NUCLEOTIDE SEQUENCE [LARGE SCALE GENOMIC DNA]</scope>
    <source>
        <strain evidence="15 16">Ska</strain>
    </source>
</reference>
<dbReference type="FunFam" id="1.10.8.60:FF:000013">
    <property type="entry name" value="DNA polymerase III subunit gamma/tau"/>
    <property type="match status" value="1"/>
</dbReference>
<evidence type="ECO:0000256" key="6">
    <source>
        <dbReference type="ARBA" id="ARBA00022741"/>
    </source>
</evidence>
<comment type="similarity">
    <text evidence="1 13">Belongs to the DnaX/STICHEL family.</text>
</comment>
<evidence type="ECO:0000256" key="11">
    <source>
        <dbReference type="ARBA" id="ARBA00037724"/>
    </source>
</evidence>
<comment type="subunit">
    <text evidence="10 13">DNA polymerase III contains a core (composed of alpha, epsilon and theta chains) that associates with a tau subunit. This core dimerizes to form the POLIII' complex. PolIII' associates with the gamma complex (composed of gamma, delta, delta', psi and chi chains) and with the beta chain to form the complete DNA polymerase III complex.</text>
</comment>
<evidence type="ECO:0000256" key="3">
    <source>
        <dbReference type="ARBA" id="ARBA00022695"/>
    </source>
</evidence>
<dbReference type="Proteomes" id="UP000298685">
    <property type="component" value="Chromosome"/>
</dbReference>
<accession>A0A4D6YK85</accession>
<evidence type="ECO:0000259" key="14">
    <source>
        <dbReference type="SMART" id="SM00382"/>
    </source>
</evidence>
<keyword evidence="2 13" id="KW-0808">Transferase</keyword>
<dbReference type="GO" id="GO:0009360">
    <property type="term" value="C:DNA polymerase III complex"/>
    <property type="evidence" value="ECO:0007669"/>
    <property type="project" value="InterPro"/>
</dbReference>
<evidence type="ECO:0000256" key="5">
    <source>
        <dbReference type="ARBA" id="ARBA00022723"/>
    </source>
</evidence>
<comment type="function">
    <text evidence="11 13">DNA polymerase III is a complex, multichain enzyme responsible for most of the replicative synthesis in bacteria. This DNA polymerase also exhibits 3' to 5' exonuclease activity.</text>
</comment>
<feature type="domain" description="AAA+ ATPase" evidence="14">
    <location>
        <begin position="37"/>
        <end position="188"/>
    </location>
</feature>
<keyword evidence="7" id="KW-0862">Zinc</keyword>
<evidence type="ECO:0000256" key="4">
    <source>
        <dbReference type="ARBA" id="ARBA00022705"/>
    </source>
</evidence>
<dbReference type="GO" id="GO:0003677">
    <property type="term" value="F:DNA binding"/>
    <property type="evidence" value="ECO:0007669"/>
    <property type="project" value="InterPro"/>
</dbReference>
<dbReference type="GO" id="GO:0046872">
    <property type="term" value="F:metal ion binding"/>
    <property type="evidence" value="ECO:0007669"/>
    <property type="project" value="UniProtKB-KW"/>
</dbReference>
<keyword evidence="8 13" id="KW-0067">ATP-binding</keyword>
<gene>
    <name evidence="13 15" type="primary">dnaX</name>
    <name evidence="15" type="ORF">D9V78_01610</name>
</gene>
<keyword evidence="9 13" id="KW-0239">DNA-directed DNA polymerase</keyword>
<dbReference type="InterPro" id="IPR003593">
    <property type="entry name" value="AAA+_ATPase"/>
</dbReference>
<dbReference type="InterPro" id="IPR022754">
    <property type="entry name" value="DNA_pol_III_gamma-3"/>
</dbReference>
<dbReference type="GO" id="GO:0003887">
    <property type="term" value="F:DNA-directed DNA polymerase activity"/>
    <property type="evidence" value="ECO:0007669"/>
    <property type="project" value="UniProtKB-KW"/>
</dbReference>
<evidence type="ECO:0000256" key="7">
    <source>
        <dbReference type="ARBA" id="ARBA00022833"/>
    </source>
</evidence>
<dbReference type="Gene3D" id="3.40.50.300">
    <property type="entry name" value="P-loop containing nucleotide triphosphate hydrolases"/>
    <property type="match status" value="1"/>
</dbReference>
<organism evidence="15 16">
    <name type="scientific">Buchnera aphidicola</name>
    <name type="common">Sarucallis kahawaluokalani</name>
    <dbReference type="NCBI Taxonomy" id="1241878"/>
    <lineage>
        <taxon>Bacteria</taxon>
        <taxon>Pseudomonadati</taxon>
        <taxon>Pseudomonadota</taxon>
        <taxon>Gammaproteobacteria</taxon>
        <taxon>Enterobacterales</taxon>
        <taxon>Erwiniaceae</taxon>
        <taxon>Buchnera</taxon>
    </lineage>
</organism>
<evidence type="ECO:0000256" key="10">
    <source>
        <dbReference type="ARBA" id="ARBA00026073"/>
    </source>
</evidence>
<dbReference type="PANTHER" id="PTHR11669:SF0">
    <property type="entry name" value="PROTEIN STICHEL-LIKE 2"/>
    <property type="match status" value="1"/>
</dbReference>
<dbReference type="InterPro" id="IPR050238">
    <property type="entry name" value="DNA_Rep/Repair_Clamp_Loader"/>
</dbReference>
<dbReference type="InterPro" id="IPR012763">
    <property type="entry name" value="DNA_pol_III_sug/sutau_N"/>
</dbReference>
<evidence type="ECO:0000313" key="15">
    <source>
        <dbReference type="EMBL" id="QCI26098.1"/>
    </source>
</evidence>
<dbReference type="InterPro" id="IPR027417">
    <property type="entry name" value="P-loop_NTPase"/>
</dbReference>
<dbReference type="OrthoDB" id="9810148at2"/>
<dbReference type="SUPFAM" id="SSF48019">
    <property type="entry name" value="post-AAA+ oligomerization domain-like"/>
    <property type="match status" value="1"/>
</dbReference>
<comment type="catalytic activity">
    <reaction evidence="12 13">
        <text>DNA(n) + a 2'-deoxyribonucleoside 5'-triphosphate = DNA(n+1) + diphosphate</text>
        <dbReference type="Rhea" id="RHEA:22508"/>
        <dbReference type="Rhea" id="RHEA-COMP:17339"/>
        <dbReference type="Rhea" id="RHEA-COMP:17340"/>
        <dbReference type="ChEBI" id="CHEBI:33019"/>
        <dbReference type="ChEBI" id="CHEBI:61560"/>
        <dbReference type="ChEBI" id="CHEBI:173112"/>
        <dbReference type="EC" id="2.7.7.7"/>
    </reaction>
</comment>
<dbReference type="AlphaFoldDB" id="A0A4D6YK85"/>
<proteinExistence type="inferred from homology"/>
<dbReference type="EMBL" id="CP032999">
    <property type="protein sequence ID" value="QCI26098.1"/>
    <property type="molecule type" value="Genomic_DNA"/>
</dbReference>
<dbReference type="Pfam" id="PF12169">
    <property type="entry name" value="DNA_pol3_gamma3"/>
    <property type="match status" value="1"/>
</dbReference>
<keyword evidence="5" id="KW-0479">Metal-binding</keyword>
<dbReference type="CDD" id="cd18137">
    <property type="entry name" value="HLD_clamp_pol_III_gamma_tau"/>
    <property type="match status" value="1"/>
</dbReference>
<dbReference type="PANTHER" id="PTHR11669">
    <property type="entry name" value="REPLICATION FACTOR C / DNA POLYMERASE III GAMMA-TAU SUBUNIT"/>
    <property type="match status" value="1"/>
</dbReference>
<evidence type="ECO:0000256" key="12">
    <source>
        <dbReference type="ARBA" id="ARBA00049244"/>
    </source>
</evidence>
<protein>
    <recommendedName>
        <fullName evidence="13">DNA polymerase III subunit gamma/tau</fullName>
        <ecNumber evidence="13">2.7.7.7</ecNumber>
    </recommendedName>
</protein>
<dbReference type="GO" id="GO:0005524">
    <property type="term" value="F:ATP binding"/>
    <property type="evidence" value="ECO:0007669"/>
    <property type="project" value="UniProtKB-KW"/>
</dbReference>
<evidence type="ECO:0000313" key="16">
    <source>
        <dbReference type="Proteomes" id="UP000298685"/>
    </source>
</evidence>
<dbReference type="FunFam" id="3.40.50.300:FF:000014">
    <property type="entry name" value="DNA polymerase III subunit gamma/tau"/>
    <property type="match status" value="1"/>
</dbReference>
<evidence type="ECO:0000256" key="9">
    <source>
        <dbReference type="ARBA" id="ARBA00022932"/>
    </source>
</evidence>
<dbReference type="InterPro" id="IPR008921">
    <property type="entry name" value="DNA_pol3_clamp-load_cplx_C"/>
</dbReference>